<keyword evidence="5" id="KW-0130">Cell adhesion</keyword>
<dbReference type="GO" id="GO:0005737">
    <property type="term" value="C:cytoplasm"/>
    <property type="evidence" value="ECO:0007669"/>
    <property type="project" value="TreeGrafter"/>
</dbReference>
<dbReference type="GO" id="GO:0030036">
    <property type="term" value="P:actin cytoskeleton organization"/>
    <property type="evidence" value="ECO:0007669"/>
    <property type="project" value="InterPro"/>
</dbReference>
<dbReference type="GO" id="GO:0071963">
    <property type="term" value="P:establishment or maintenance of cell polarity regulating cell shape"/>
    <property type="evidence" value="ECO:0007669"/>
    <property type="project" value="TreeGrafter"/>
</dbReference>
<evidence type="ECO:0000256" key="1">
    <source>
        <dbReference type="ARBA" id="ARBA00004245"/>
    </source>
</evidence>
<dbReference type="GO" id="GO:0034446">
    <property type="term" value="P:substrate adhesion-dependent cell spreading"/>
    <property type="evidence" value="ECO:0007669"/>
    <property type="project" value="TreeGrafter"/>
</dbReference>
<feature type="region of interest" description="Disordered" evidence="8">
    <location>
        <begin position="420"/>
        <end position="453"/>
    </location>
</feature>
<dbReference type="PANTHER" id="PTHR12114:SF4">
    <property type="entry name" value="GH23568P"/>
    <property type="match status" value="1"/>
</dbReference>
<feature type="compositionally biased region" description="Polar residues" evidence="8">
    <location>
        <begin position="30"/>
        <end position="64"/>
    </location>
</feature>
<evidence type="ECO:0000313" key="9">
    <source>
        <dbReference type="EMBL" id="CAD7223710.1"/>
    </source>
</evidence>
<dbReference type="GO" id="GO:0015629">
    <property type="term" value="C:actin cytoskeleton"/>
    <property type="evidence" value="ECO:0007669"/>
    <property type="project" value="TreeGrafter"/>
</dbReference>
<evidence type="ECO:0000256" key="6">
    <source>
        <dbReference type="ARBA" id="ARBA00023203"/>
    </source>
</evidence>
<dbReference type="InterPro" id="IPR036872">
    <property type="entry name" value="CH_dom_sf"/>
</dbReference>
<dbReference type="OrthoDB" id="2099265at2759"/>
<keyword evidence="6" id="KW-0009">Actin-binding</keyword>
<dbReference type="SUPFAM" id="SSF47576">
    <property type="entry name" value="Calponin-homology domain, CH-domain"/>
    <property type="match status" value="1"/>
</dbReference>
<dbReference type="Pfam" id="PF00307">
    <property type="entry name" value="CH"/>
    <property type="match status" value="1"/>
</dbReference>
<dbReference type="PANTHER" id="PTHR12114">
    <property type="entry name" value="PARVIN"/>
    <property type="match status" value="1"/>
</dbReference>
<name>A0A7R8W3I7_9CRUS</name>
<dbReference type="GO" id="GO:0030031">
    <property type="term" value="P:cell projection assembly"/>
    <property type="evidence" value="ECO:0007669"/>
    <property type="project" value="TreeGrafter"/>
</dbReference>
<comment type="similarity">
    <text evidence="2">Belongs to the parvin family.</text>
</comment>
<organism evidence="9">
    <name type="scientific">Cyprideis torosa</name>
    <dbReference type="NCBI Taxonomy" id="163714"/>
    <lineage>
        <taxon>Eukaryota</taxon>
        <taxon>Metazoa</taxon>
        <taxon>Ecdysozoa</taxon>
        <taxon>Arthropoda</taxon>
        <taxon>Crustacea</taxon>
        <taxon>Oligostraca</taxon>
        <taxon>Ostracoda</taxon>
        <taxon>Podocopa</taxon>
        <taxon>Podocopida</taxon>
        <taxon>Cytherocopina</taxon>
        <taxon>Cytheroidea</taxon>
        <taxon>Cytherideidae</taxon>
        <taxon>Cyprideis</taxon>
    </lineage>
</organism>
<dbReference type="InterPro" id="IPR001715">
    <property type="entry name" value="CH_dom"/>
</dbReference>
<feature type="region of interest" description="Disordered" evidence="8">
    <location>
        <begin position="1"/>
        <end position="119"/>
    </location>
</feature>
<feature type="compositionally biased region" description="Low complexity" evidence="8">
    <location>
        <begin position="94"/>
        <end position="116"/>
    </location>
</feature>
<reference evidence="9" key="1">
    <citation type="submission" date="2020-11" db="EMBL/GenBank/DDBJ databases">
        <authorList>
            <person name="Tran Van P."/>
        </authorList>
    </citation>
    <scope>NUCLEOTIDE SEQUENCE</scope>
</reference>
<gene>
    <name evidence="9" type="ORF">CTOB1V02_LOCUS1690</name>
</gene>
<evidence type="ECO:0000256" key="7">
    <source>
        <dbReference type="ARBA" id="ARBA00023212"/>
    </source>
</evidence>
<dbReference type="GO" id="GO:0005925">
    <property type="term" value="C:focal adhesion"/>
    <property type="evidence" value="ECO:0007669"/>
    <property type="project" value="TreeGrafter"/>
</dbReference>
<evidence type="ECO:0000256" key="2">
    <source>
        <dbReference type="ARBA" id="ARBA00005666"/>
    </source>
</evidence>
<feature type="compositionally biased region" description="Low complexity" evidence="8">
    <location>
        <begin position="425"/>
        <end position="438"/>
    </location>
</feature>
<accession>A0A7R8W3I7</accession>
<proteinExistence type="inferred from homology"/>
<dbReference type="PROSITE" id="PS50021">
    <property type="entry name" value="CH"/>
    <property type="match status" value="2"/>
</dbReference>
<keyword evidence="7" id="KW-0206">Cytoskeleton</keyword>
<evidence type="ECO:0000256" key="8">
    <source>
        <dbReference type="SAM" id="MobiDB-lite"/>
    </source>
</evidence>
<keyword evidence="3" id="KW-0963">Cytoplasm</keyword>
<keyword evidence="4" id="KW-0677">Repeat</keyword>
<evidence type="ECO:0000256" key="4">
    <source>
        <dbReference type="ARBA" id="ARBA00022737"/>
    </source>
</evidence>
<dbReference type="GO" id="GO:0003779">
    <property type="term" value="F:actin binding"/>
    <property type="evidence" value="ECO:0007669"/>
    <property type="project" value="UniProtKB-KW"/>
</dbReference>
<dbReference type="AlphaFoldDB" id="A0A7R8W3I7"/>
<sequence>MEGRKGGAVLKPHSSSAMPPPIAPKEFLKRQTSLPPVLSTGESTTNKPKLQRQNNFVDQITTSILRKGSSKRQSRGSSLMSSTPTPPPTPQREASAFQFPSAASSTETLSSRRSSSGLHVINDMEEGEYRFEVEQRSYENPSFRDLCRRIVSWVNDEILESRRVQVRQLEEDLVDGQVLKFLLERLTNKRFDEIPDVVPPSKEHQREILNKVVSRVNEALELPTSATPWTAQSIFERDTSDILKLLIALCRKFRPQVRLPPGVEVRVEQWQKHGDGIVKLGSRTEVLTEKRQFRRQFTTTKKHQLMDFARNHLTSKLNRELTGNFRDDFGDGTNFILLLGLLGGYFVPLHQFSFSPNSVEKIGKNFELVLHLMSDAEIGDDPSLDAQELAHGEEEGILRVLDLIHQKYAETVNSPFPQAGNALFGSTTQGSQSTTQGSHANIPAAATRDSSPFPNITVFGT</sequence>
<dbReference type="Gene3D" id="1.10.418.10">
    <property type="entry name" value="Calponin-like domain"/>
    <property type="match status" value="2"/>
</dbReference>
<evidence type="ECO:0000256" key="5">
    <source>
        <dbReference type="ARBA" id="ARBA00022889"/>
    </source>
</evidence>
<dbReference type="EMBL" id="OB660243">
    <property type="protein sequence ID" value="CAD7223710.1"/>
    <property type="molecule type" value="Genomic_DNA"/>
</dbReference>
<dbReference type="InterPro" id="IPR028433">
    <property type="entry name" value="Parvin"/>
</dbReference>
<protein>
    <submittedName>
        <fullName evidence="9">Uncharacterized protein</fullName>
    </submittedName>
</protein>
<comment type="subcellular location">
    <subcellularLocation>
        <location evidence="1">Cytoplasm</location>
        <location evidence="1">Cytoskeleton</location>
    </subcellularLocation>
</comment>
<evidence type="ECO:0000256" key="3">
    <source>
        <dbReference type="ARBA" id="ARBA00022490"/>
    </source>
</evidence>